<evidence type="ECO:0000313" key="4">
    <source>
        <dbReference type="Proteomes" id="UP001280581"/>
    </source>
</evidence>
<dbReference type="PANTHER" id="PTHR12832">
    <property type="entry name" value="TESTIS-SPECIFIC PROTEIN PBS13 T-COMPLEX 11"/>
    <property type="match status" value="1"/>
</dbReference>
<dbReference type="AlphaFoldDB" id="A0AAN6M4M9"/>
<evidence type="ECO:0000256" key="2">
    <source>
        <dbReference type="SAM" id="MobiDB-lite"/>
    </source>
</evidence>
<evidence type="ECO:0000313" key="3">
    <source>
        <dbReference type="EMBL" id="KAK3216295.1"/>
    </source>
</evidence>
<name>A0AAN6M4M9_9PLEO</name>
<dbReference type="Proteomes" id="UP001280581">
    <property type="component" value="Unassembled WGS sequence"/>
</dbReference>
<reference evidence="3 4" key="1">
    <citation type="submission" date="2021-02" db="EMBL/GenBank/DDBJ databases">
        <title>Genome assembly of Pseudopithomyces chartarum.</title>
        <authorList>
            <person name="Jauregui R."/>
            <person name="Singh J."/>
            <person name="Voisey C."/>
        </authorList>
    </citation>
    <scope>NUCLEOTIDE SEQUENCE [LARGE SCALE GENOMIC DNA]</scope>
    <source>
        <strain evidence="3 4">AGR01</strain>
    </source>
</reference>
<feature type="region of interest" description="Disordered" evidence="2">
    <location>
        <begin position="300"/>
        <end position="367"/>
    </location>
</feature>
<dbReference type="Pfam" id="PF05794">
    <property type="entry name" value="Tcp11"/>
    <property type="match status" value="1"/>
</dbReference>
<dbReference type="EMBL" id="WVTA01000002">
    <property type="protein sequence ID" value="KAK3216295.1"/>
    <property type="molecule type" value="Genomic_DNA"/>
</dbReference>
<feature type="region of interest" description="Disordered" evidence="2">
    <location>
        <begin position="246"/>
        <end position="265"/>
    </location>
</feature>
<feature type="compositionally biased region" description="Low complexity" evidence="2">
    <location>
        <begin position="347"/>
        <end position="361"/>
    </location>
</feature>
<evidence type="ECO:0000256" key="1">
    <source>
        <dbReference type="ARBA" id="ARBA00010954"/>
    </source>
</evidence>
<keyword evidence="4" id="KW-1185">Reference proteome</keyword>
<dbReference type="InterPro" id="IPR008862">
    <property type="entry name" value="Tcp11"/>
</dbReference>
<organism evidence="3 4">
    <name type="scientific">Pseudopithomyces chartarum</name>
    <dbReference type="NCBI Taxonomy" id="1892770"/>
    <lineage>
        <taxon>Eukaryota</taxon>
        <taxon>Fungi</taxon>
        <taxon>Dikarya</taxon>
        <taxon>Ascomycota</taxon>
        <taxon>Pezizomycotina</taxon>
        <taxon>Dothideomycetes</taxon>
        <taxon>Pleosporomycetidae</taxon>
        <taxon>Pleosporales</taxon>
        <taxon>Massarineae</taxon>
        <taxon>Didymosphaeriaceae</taxon>
        <taxon>Pseudopithomyces</taxon>
    </lineage>
</organism>
<proteinExistence type="inferred from homology"/>
<sequence length="367" mass="41440">DVANHQIRNLKPLLIEDTVTYEKHYHLDRIVKGRAKVDVDAAQRWWADVVRDVHLRHATTTKDLTRARLTTFTRAVISSLCPNNRRKELPDTFYLDSDRLRCLRLEIEDLVHYEMCFTMLNKVRKELGHTATISNASRIRVRSSLAAIQGEFIGHGYQAWMYNSESVSLEIYRQAHSIAGQSPVLDHRTFQYWNERLRSIFQFSFASHATAVESDLLPQILSCLDKHYNSSPAELYSSLVATPSPSSTPSLIPSPPTTDTFSFSNNTPQTRLGELSKRISHIVLLHWRIWAPITYVEDDAKPTASHPSPPSTAASSPHAASSLPPAPLRPKSEHEHDVHVVKVMKTGEPPESGSGYESSMSEETRLP</sequence>
<comment type="similarity">
    <text evidence="1">Belongs to the TCP11 family.</text>
</comment>
<comment type="caution">
    <text evidence="3">The sequence shown here is derived from an EMBL/GenBank/DDBJ whole genome shotgun (WGS) entry which is preliminary data.</text>
</comment>
<feature type="compositionally biased region" description="Low complexity" evidence="2">
    <location>
        <begin position="302"/>
        <end position="323"/>
    </location>
</feature>
<dbReference type="PANTHER" id="PTHR12832:SF11">
    <property type="entry name" value="LD23868P"/>
    <property type="match status" value="1"/>
</dbReference>
<feature type="compositionally biased region" description="Basic and acidic residues" evidence="2">
    <location>
        <begin position="330"/>
        <end position="340"/>
    </location>
</feature>
<protein>
    <submittedName>
        <fullName evidence="3">Uncharacterized protein</fullName>
    </submittedName>
</protein>
<feature type="non-terminal residue" evidence="3">
    <location>
        <position position="1"/>
    </location>
</feature>
<accession>A0AAN6M4M9</accession>
<dbReference type="GO" id="GO:0010737">
    <property type="term" value="P:protein kinase A signaling"/>
    <property type="evidence" value="ECO:0007669"/>
    <property type="project" value="TreeGrafter"/>
</dbReference>
<gene>
    <name evidence="3" type="ORF">GRF29_8g2845889</name>
</gene>